<feature type="domain" description="4'-phosphopantetheinyl transferase" evidence="14">
    <location>
        <begin position="117"/>
        <end position="197"/>
    </location>
</feature>
<dbReference type="InterPro" id="IPR003542">
    <property type="entry name" value="Enbac_synth_compD-like"/>
</dbReference>
<comment type="similarity">
    <text evidence="3">Belongs to the P-Pant transferase superfamily. EntD family.</text>
</comment>
<feature type="binding site" evidence="12">
    <location>
        <position position="166"/>
    </location>
    <ligand>
        <name>CoA</name>
        <dbReference type="ChEBI" id="CHEBI:57287"/>
    </ligand>
</feature>
<accession>F2JZ71</accession>
<dbReference type="Proteomes" id="UP000001062">
    <property type="component" value="Chromosome"/>
</dbReference>
<dbReference type="OrthoDB" id="8210607at2"/>
<reference evidence="16 17" key="1">
    <citation type="journal article" date="2012" name="Stand. Genomic Sci.">
        <title>Complete genome sequence of the melanogenic marine bacterium Marinomonas mediterranea type strain (MMB-1(T)).</title>
        <authorList>
            <person name="Lucas-Elio P."/>
            <person name="Goodwin L."/>
            <person name="Woyke T."/>
            <person name="Pitluck S."/>
            <person name="Nolan M."/>
            <person name="Kyrpides N.C."/>
            <person name="Detter J.C."/>
            <person name="Copeland A."/>
            <person name="Teshima H."/>
            <person name="Bruce D."/>
            <person name="Detter C."/>
            <person name="Tapia R."/>
            <person name="Han S."/>
            <person name="Land M.L."/>
            <person name="Ivanova N."/>
            <person name="Mikhailova N."/>
            <person name="Johnston A.W."/>
            <person name="Sanchez-Amat A."/>
        </authorList>
    </citation>
    <scope>NUCLEOTIDE SEQUENCE [LARGE SCALE GENOMIC DNA]</scope>
    <source>
        <strain evidence="17">ATCC 700492 / JCM 21426 / NBRC 103028 / MMB-1</strain>
    </source>
</reference>
<evidence type="ECO:0000256" key="13">
    <source>
        <dbReference type="PIRSR" id="PIRSR603542-2"/>
    </source>
</evidence>
<dbReference type="SUPFAM" id="SSF56214">
    <property type="entry name" value="4'-phosphopantetheinyl transferase"/>
    <property type="match status" value="1"/>
</dbReference>
<dbReference type="GO" id="GO:0009366">
    <property type="term" value="C:enterobactin synthetase complex"/>
    <property type="evidence" value="ECO:0007669"/>
    <property type="project" value="InterPro"/>
</dbReference>
<dbReference type="PANTHER" id="PTHR38096">
    <property type="entry name" value="ENTEROBACTIN SYNTHASE COMPONENT D"/>
    <property type="match status" value="1"/>
</dbReference>
<feature type="domain" description="4'-phosphopantetheinyl transferase N-terminal" evidence="15">
    <location>
        <begin position="46"/>
        <end position="104"/>
    </location>
</feature>
<feature type="binding site" evidence="13">
    <location>
        <position position="121"/>
    </location>
    <ligand>
        <name>Mg(2+)</name>
        <dbReference type="ChEBI" id="CHEBI:18420"/>
    </ligand>
</feature>
<dbReference type="eggNOG" id="COG2977">
    <property type="taxonomic scope" value="Bacteria"/>
</dbReference>
<proteinExistence type="inferred from homology"/>
<dbReference type="GO" id="GO:0009239">
    <property type="term" value="P:enterobactin biosynthetic process"/>
    <property type="evidence" value="ECO:0007669"/>
    <property type="project" value="UniProtKB-UniPathway"/>
</dbReference>
<comment type="subunit">
    <text evidence="4">EntB, EntD, EntE, and EntF form a multienzyme complex called enterobactin synthase.</text>
</comment>
<dbReference type="InterPro" id="IPR037143">
    <property type="entry name" value="4-PPantetheinyl_Trfase_dom_sf"/>
</dbReference>
<keyword evidence="13" id="KW-0479">Metal-binding</keyword>
<dbReference type="PATRIC" id="fig|717774.3.peg.2909"/>
<dbReference type="STRING" id="717774.Marme_2826"/>
<dbReference type="AlphaFoldDB" id="F2JZ71"/>
<dbReference type="InterPro" id="IPR008278">
    <property type="entry name" value="4-PPantetheinyl_Trfase_dom"/>
</dbReference>
<protein>
    <recommendedName>
        <fullName evidence="5">Enterobactin synthase component D</fullName>
    </recommendedName>
    <alternativeName>
        <fullName evidence="8">4'-phosphopantetheinyl transferase EntD</fullName>
    </alternativeName>
    <alternativeName>
        <fullName evidence="9">Enterochelin synthase D</fullName>
    </alternativeName>
</protein>
<keyword evidence="7" id="KW-0259">Enterobactin biosynthesis</keyword>
<dbReference type="Pfam" id="PF17837">
    <property type="entry name" value="4PPT_N"/>
    <property type="match status" value="1"/>
</dbReference>
<evidence type="ECO:0000256" key="9">
    <source>
        <dbReference type="ARBA" id="ARBA00031996"/>
    </source>
</evidence>
<dbReference type="Pfam" id="PF01648">
    <property type="entry name" value="ACPS"/>
    <property type="match status" value="1"/>
</dbReference>
<evidence type="ECO:0000259" key="14">
    <source>
        <dbReference type="Pfam" id="PF01648"/>
    </source>
</evidence>
<comment type="catalytic activity">
    <reaction evidence="11">
        <text>apo-[peptidyl-carrier protein] + CoA = holo-[peptidyl-carrier protein] + adenosine 3',5'-bisphosphate + H(+)</text>
        <dbReference type="Rhea" id="RHEA:46228"/>
        <dbReference type="Rhea" id="RHEA-COMP:11479"/>
        <dbReference type="Rhea" id="RHEA-COMP:11480"/>
        <dbReference type="ChEBI" id="CHEBI:15378"/>
        <dbReference type="ChEBI" id="CHEBI:29999"/>
        <dbReference type="ChEBI" id="CHEBI:57287"/>
        <dbReference type="ChEBI" id="CHEBI:58343"/>
        <dbReference type="ChEBI" id="CHEBI:64479"/>
    </reaction>
</comment>
<dbReference type="GO" id="GO:0008897">
    <property type="term" value="F:holo-[acyl-carrier-protein] synthase activity"/>
    <property type="evidence" value="ECO:0007669"/>
    <property type="project" value="InterPro"/>
</dbReference>
<feature type="binding site" evidence="13">
    <location>
        <position position="123"/>
    </location>
    <ligand>
        <name>Mg(2+)</name>
        <dbReference type="ChEBI" id="CHEBI:18420"/>
    </ligand>
</feature>
<dbReference type="EMBL" id="CP002583">
    <property type="protein sequence ID" value="ADZ92049.1"/>
    <property type="molecule type" value="Genomic_DNA"/>
</dbReference>
<evidence type="ECO:0000256" key="3">
    <source>
        <dbReference type="ARBA" id="ARBA00008342"/>
    </source>
</evidence>
<gene>
    <name evidence="16" type="ordered locus">Marme_2826</name>
</gene>
<dbReference type="HOGENOM" id="CLU_075076_2_2_6"/>
<evidence type="ECO:0000256" key="11">
    <source>
        <dbReference type="ARBA" id="ARBA00049191"/>
    </source>
</evidence>
<keyword evidence="13" id="KW-0460">Magnesium</keyword>
<comment type="pathway">
    <text evidence="2">Siderophore biosynthesis; enterobactin biosynthesis.</text>
</comment>
<evidence type="ECO:0000313" key="16">
    <source>
        <dbReference type="EMBL" id="ADZ92049.1"/>
    </source>
</evidence>
<feature type="binding site" evidence="12">
    <location>
        <position position="121"/>
    </location>
    <ligand>
        <name>CoA</name>
        <dbReference type="ChEBI" id="CHEBI:57287"/>
    </ligand>
</feature>
<evidence type="ECO:0000259" key="15">
    <source>
        <dbReference type="Pfam" id="PF17837"/>
    </source>
</evidence>
<sequence length="232" mass="26072">MTTVSYLPLKNAGISIPVSYFPFQTALLREYETSFFGQLPADYGKWVAKRKVSFLAGRLAVQQLLTHLDLPNMAVLKAEDGSPIWPNGWKGSIAHANDQAIASVLPAQSVAESRLQGLGLDVENLDKTEIVLETQKMIAVEREVSLLESVGYDKAVALLMIFSIKESVFKAVYPKYGVYFDFLDAELVSVNRSEEWEVRLTRTLSETFPAGFPLTVKAWVEESRVYSYCYWL</sequence>
<feature type="binding site" evidence="12">
    <location>
        <position position="58"/>
    </location>
    <ligand>
        <name>CoA</name>
        <dbReference type="ChEBI" id="CHEBI:57287"/>
    </ligand>
</feature>
<dbReference type="GO" id="GO:0000287">
    <property type="term" value="F:magnesium ion binding"/>
    <property type="evidence" value="ECO:0007669"/>
    <property type="project" value="InterPro"/>
</dbReference>
<evidence type="ECO:0000256" key="8">
    <source>
        <dbReference type="ARBA" id="ARBA00029894"/>
    </source>
</evidence>
<dbReference type="UniPathway" id="UPA00017"/>
<evidence type="ECO:0000256" key="7">
    <source>
        <dbReference type="ARBA" id="ARBA00023191"/>
    </source>
</evidence>
<evidence type="ECO:0000256" key="4">
    <source>
        <dbReference type="ARBA" id="ARBA00011503"/>
    </source>
</evidence>
<comment type="catalytic activity">
    <reaction evidence="10">
        <text>apo-[aryl-carrier protein] + CoA = holo-[aryl-carrier protein] + adenosine 3',5'-bisphosphate + H(+)</text>
        <dbReference type="Rhea" id="RHEA:48404"/>
        <dbReference type="Rhea" id="RHEA-COMP:15903"/>
        <dbReference type="Rhea" id="RHEA-COMP:17557"/>
        <dbReference type="ChEBI" id="CHEBI:15378"/>
        <dbReference type="ChEBI" id="CHEBI:29999"/>
        <dbReference type="ChEBI" id="CHEBI:57287"/>
        <dbReference type="ChEBI" id="CHEBI:58343"/>
        <dbReference type="ChEBI" id="CHEBI:64479"/>
    </reaction>
</comment>
<dbReference type="PANTHER" id="PTHR38096:SF1">
    <property type="entry name" value="ENTEROBACTIN SYNTHASE COMPONENT D"/>
    <property type="match status" value="1"/>
</dbReference>
<keyword evidence="17" id="KW-1185">Reference proteome</keyword>
<dbReference type="RefSeq" id="WP_013661952.1">
    <property type="nucleotide sequence ID" value="NC_015276.1"/>
</dbReference>
<dbReference type="PRINTS" id="PR01399">
    <property type="entry name" value="ENTSNTHTASED"/>
</dbReference>
<dbReference type="GO" id="GO:0005886">
    <property type="term" value="C:plasma membrane"/>
    <property type="evidence" value="ECO:0007669"/>
    <property type="project" value="TreeGrafter"/>
</dbReference>
<evidence type="ECO:0000256" key="5">
    <source>
        <dbReference type="ARBA" id="ARBA00019087"/>
    </source>
</evidence>
<keyword evidence="6 16" id="KW-0808">Transferase</keyword>
<evidence type="ECO:0000256" key="1">
    <source>
        <dbReference type="ARBA" id="ARBA00003937"/>
    </source>
</evidence>
<comment type="function">
    <text evidence="1">Involved in the biosynthesis of the siderophore enterobactin (enterochelin), which is a macrocyclic trimeric lactone of N-(2,3-dihydroxybenzoyl)-serine. The serine trilactone serves as a scaffolding for the three catechol functionalities that provide hexadentate coordination for the tightly ligated iron(2+) atoms. Plays an essential role in the assembly of the enterobactin by catalyzing the transfer of the 4'-phosphopantetheine (Ppant) moiety from coenzyme A to the apo-domains of both EntB (ArCP domain) and EntF (PCP domain) to yield their holo-forms which make them competent for the activation of 2,3-dihydroxybenzoate (DHB) and L-serine, respectively.</text>
</comment>
<feature type="binding site" evidence="12">
    <location>
        <position position="170"/>
    </location>
    <ligand>
        <name>CoA</name>
        <dbReference type="ChEBI" id="CHEBI:57287"/>
    </ligand>
</feature>
<evidence type="ECO:0000256" key="6">
    <source>
        <dbReference type="ARBA" id="ARBA00022679"/>
    </source>
</evidence>
<evidence type="ECO:0000256" key="12">
    <source>
        <dbReference type="PIRSR" id="PIRSR603542-1"/>
    </source>
</evidence>
<feature type="binding site" evidence="12">
    <location>
        <position position="50"/>
    </location>
    <ligand>
        <name>CoA</name>
        <dbReference type="ChEBI" id="CHEBI:57287"/>
    </ligand>
</feature>
<name>F2JZ71_MARM1</name>
<evidence type="ECO:0000256" key="10">
    <source>
        <dbReference type="ARBA" id="ARBA00049176"/>
    </source>
</evidence>
<evidence type="ECO:0000313" key="17">
    <source>
        <dbReference type="Proteomes" id="UP000001062"/>
    </source>
</evidence>
<dbReference type="InterPro" id="IPR041354">
    <property type="entry name" value="4PPT_N"/>
</dbReference>
<comment type="cofactor">
    <cofactor evidence="13">
        <name>Mg(2+)</name>
        <dbReference type="ChEBI" id="CHEBI:18420"/>
    </cofactor>
</comment>
<evidence type="ECO:0000256" key="2">
    <source>
        <dbReference type="ARBA" id="ARBA00004993"/>
    </source>
</evidence>
<dbReference type="KEGG" id="mme:Marme_2826"/>
<organism evidence="16 17">
    <name type="scientific">Marinomonas mediterranea (strain ATCC 700492 / JCM 21426 / NBRC 103028 / MMB-1)</name>
    <dbReference type="NCBI Taxonomy" id="717774"/>
    <lineage>
        <taxon>Bacteria</taxon>
        <taxon>Pseudomonadati</taxon>
        <taxon>Pseudomonadota</taxon>
        <taxon>Gammaproteobacteria</taxon>
        <taxon>Oceanospirillales</taxon>
        <taxon>Oceanospirillaceae</taxon>
        <taxon>Marinomonas</taxon>
    </lineage>
</organism>